<organism evidence="3 4">
    <name type="scientific">Thalassovita litoralis</name>
    <dbReference type="NCBI Taxonomy" id="1010611"/>
    <lineage>
        <taxon>Bacteria</taxon>
        <taxon>Pseudomonadati</taxon>
        <taxon>Pseudomonadota</taxon>
        <taxon>Alphaproteobacteria</taxon>
        <taxon>Rhodobacterales</taxon>
        <taxon>Roseobacteraceae</taxon>
        <taxon>Thalassovita</taxon>
    </lineage>
</organism>
<accession>A0A521BRT2</accession>
<dbReference type="EMBL" id="FXTO01000004">
    <property type="protein sequence ID" value="SMO49892.1"/>
    <property type="molecule type" value="Genomic_DNA"/>
</dbReference>
<reference evidence="3 4" key="1">
    <citation type="submission" date="2017-05" db="EMBL/GenBank/DDBJ databases">
        <authorList>
            <person name="Varghese N."/>
            <person name="Submissions S."/>
        </authorList>
    </citation>
    <scope>NUCLEOTIDE SEQUENCE [LARGE SCALE GENOMIC DNA]</scope>
    <source>
        <strain evidence="3 4">DSM 29506</strain>
    </source>
</reference>
<evidence type="ECO:0000313" key="3">
    <source>
        <dbReference type="EMBL" id="SMO49892.1"/>
    </source>
</evidence>
<evidence type="ECO:0000256" key="1">
    <source>
        <dbReference type="SAM" id="Phobius"/>
    </source>
</evidence>
<dbReference type="Proteomes" id="UP000316030">
    <property type="component" value="Unassembled WGS sequence"/>
</dbReference>
<proteinExistence type="predicted"/>
<dbReference type="AlphaFoldDB" id="A0A521BRT2"/>
<dbReference type="Pfam" id="PF07331">
    <property type="entry name" value="TctB"/>
    <property type="match status" value="1"/>
</dbReference>
<feature type="domain" description="DUF1468" evidence="2">
    <location>
        <begin position="12"/>
        <end position="148"/>
    </location>
</feature>
<feature type="transmembrane region" description="Helical" evidence="1">
    <location>
        <begin position="82"/>
        <end position="101"/>
    </location>
</feature>
<feature type="transmembrane region" description="Helical" evidence="1">
    <location>
        <begin position="121"/>
        <end position="143"/>
    </location>
</feature>
<evidence type="ECO:0000259" key="2">
    <source>
        <dbReference type="Pfam" id="PF07331"/>
    </source>
</evidence>
<protein>
    <submittedName>
        <fullName evidence="3">Tripartite tricarboxylate transporter TctB family protein</fullName>
    </submittedName>
</protein>
<evidence type="ECO:0000313" key="4">
    <source>
        <dbReference type="Proteomes" id="UP000316030"/>
    </source>
</evidence>
<dbReference type="InterPro" id="IPR009936">
    <property type="entry name" value="DUF1468"/>
</dbReference>
<feature type="transmembrane region" description="Helical" evidence="1">
    <location>
        <begin position="42"/>
        <end position="61"/>
    </location>
</feature>
<feature type="transmembrane region" description="Helical" evidence="1">
    <location>
        <begin position="12"/>
        <end position="30"/>
    </location>
</feature>
<name>A0A521BRT2_9RHOB</name>
<keyword evidence="1" id="KW-1133">Transmembrane helix</keyword>
<keyword evidence="1" id="KW-0812">Transmembrane</keyword>
<keyword evidence="4" id="KW-1185">Reference proteome</keyword>
<gene>
    <name evidence="3" type="ORF">SAMN06265173_10424</name>
</gene>
<keyword evidence="1" id="KW-0472">Membrane</keyword>
<dbReference type="OrthoDB" id="7851606at2"/>
<dbReference type="RefSeq" id="WP_142492302.1">
    <property type="nucleotide sequence ID" value="NZ_FXTO01000004.1"/>
</dbReference>
<sequence>MANRFTEATLGAGIFVLALGVYVWGIPAWVEPSDFAMIPPDLLPRVCVGTIAVLGGWMVLHRLFLDRSTGGAGVDWPRLAKAAVLILVFACGVGLILWQGYLIGGPFVVASLMLFMGTRNIGVIAATALGAPFALFGLFDLLLGIPLP</sequence>